<evidence type="ECO:0000313" key="13">
    <source>
        <dbReference type="EMBL" id="KAJ5079141.1"/>
    </source>
</evidence>
<evidence type="ECO:0000259" key="11">
    <source>
        <dbReference type="Pfam" id="PF00133"/>
    </source>
</evidence>
<dbReference type="SUPFAM" id="SSF52374">
    <property type="entry name" value="Nucleotidylyl transferase"/>
    <property type="match status" value="1"/>
</dbReference>
<evidence type="ECO:0000256" key="2">
    <source>
        <dbReference type="ARBA" id="ARBA00013165"/>
    </source>
</evidence>
<evidence type="ECO:0000256" key="5">
    <source>
        <dbReference type="ARBA" id="ARBA00022840"/>
    </source>
</evidence>
<dbReference type="Pfam" id="PF00133">
    <property type="entry name" value="tRNA-synt_1"/>
    <property type="match status" value="1"/>
</dbReference>
<dbReference type="InterPro" id="IPR002300">
    <property type="entry name" value="aa-tRNA-synth_Ia"/>
</dbReference>
<dbReference type="InterPro" id="IPR002301">
    <property type="entry name" value="Ile-tRNA-ligase"/>
</dbReference>
<evidence type="ECO:0000256" key="6">
    <source>
        <dbReference type="ARBA" id="ARBA00022917"/>
    </source>
</evidence>
<feature type="domain" description="Aminoacyl-tRNA synthetase class Ia" evidence="11">
    <location>
        <begin position="18"/>
        <end position="641"/>
    </location>
</feature>
<feature type="domain" description="Methionyl/Valyl/Leucyl/Isoleucyl-tRNA synthetase anticodon-binding" evidence="12">
    <location>
        <begin position="700"/>
        <end position="852"/>
    </location>
</feature>
<protein>
    <recommendedName>
        <fullName evidence="2">isoleucine--tRNA ligase</fullName>
        <ecNumber evidence="2">6.1.1.5</ecNumber>
    </recommendedName>
    <alternativeName>
        <fullName evidence="8">Isoleucyl-tRNA synthetase</fullName>
    </alternativeName>
</protein>
<dbReference type="PROSITE" id="PS00178">
    <property type="entry name" value="AA_TRNA_LIGASE_I"/>
    <property type="match status" value="1"/>
</dbReference>
<keyword evidence="3 10" id="KW-0436">Ligase</keyword>
<dbReference type="PANTHER" id="PTHR42780">
    <property type="entry name" value="SOLEUCYL-TRNA SYNTHETASE"/>
    <property type="match status" value="1"/>
</dbReference>
<accession>A0A9Q0LUY8</accession>
<organism evidence="13 14">
    <name type="scientific">Anaeramoeba ignava</name>
    <name type="common">Anaerobic marine amoeba</name>
    <dbReference type="NCBI Taxonomy" id="1746090"/>
    <lineage>
        <taxon>Eukaryota</taxon>
        <taxon>Metamonada</taxon>
        <taxon>Anaeramoebidae</taxon>
        <taxon>Anaeramoeba</taxon>
    </lineage>
</organism>
<evidence type="ECO:0000256" key="4">
    <source>
        <dbReference type="ARBA" id="ARBA00022741"/>
    </source>
</evidence>
<dbReference type="CDD" id="cd00818">
    <property type="entry name" value="IleRS_core"/>
    <property type="match status" value="1"/>
</dbReference>
<proteinExistence type="inferred from homology"/>
<dbReference type="SUPFAM" id="SSF47323">
    <property type="entry name" value="Anticodon-binding domain of a subclass of class I aminoacyl-tRNA synthetases"/>
    <property type="match status" value="1"/>
</dbReference>
<evidence type="ECO:0000259" key="12">
    <source>
        <dbReference type="Pfam" id="PF08264"/>
    </source>
</evidence>
<dbReference type="NCBIfam" id="TIGR00392">
    <property type="entry name" value="ileS"/>
    <property type="match status" value="1"/>
</dbReference>
<dbReference type="OMA" id="EIIVIHK"/>
<evidence type="ECO:0000256" key="1">
    <source>
        <dbReference type="ARBA" id="ARBA00005594"/>
    </source>
</evidence>
<keyword evidence="14" id="KW-1185">Reference proteome</keyword>
<dbReference type="GO" id="GO:0000049">
    <property type="term" value="F:tRNA binding"/>
    <property type="evidence" value="ECO:0007669"/>
    <property type="project" value="InterPro"/>
</dbReference>
<dbReference type="GO" id="GO:0005524">
    <property type="term" value="F:ATP binding"/>
    <property type="evidence" value="ECO:0007669"/>
    <property type="project" value="UniProtKB-KW"/>
</dbReference>
<dbReference type="Proteomes" id="UP001149090">
    <property type="component" value="Unassembled WGS sequence"/>
</dbReference>
<dbReference type="InterPro" id="IPR001412">
    <property type="entry name" value="aa-tRNA-synth_I_CS"/>
</dbReference>
<evidence type="ECO:0000256" key="9">
    <source>
        <dbReference type="ARBA" id="ARBA00048359"/>
    </source>
</evidence>
<evidence type="ECO:0000256" key="8">
    <source>
        <dbReference type="ARBA" id="ARBA00032665"/>
    </source>
</evidence>
<keyword evidence="4 10" id="KW-0547">Nucleotide-binding</keyword>
<dbReference type="Pfam" id="PF08264">
    <property type="entry name" value="Anticodon_1"/>
    <property type="match status" value="1"/>
</dbReference>
<keyword evidence="7 10" id="KW-0030">Aminoacyl-tRNA synthetase</keyword>
<comment type="caution">
    <text evidence="13">The sequence shown here is derived from an EMBL/GenBank/DDBJ whole genome shotgun (WGS) entry which is preliminary data.</text>
</comment>
<dbReference type="FunFam" id="3.40.50.620:FF:000023">
    <property type="entry name" value="Isoleucyl-tRNA synthetase,cytoplasmic"/>
    <property type="match status" value="1"/>
</dbReference>
<dbReference type="HAMAP" id="MF_02003">
    <property type="entry name" value="Ile_tRNA_synth_type2"/>
    <property type="match status" value="1"/>
</dbReference>
<dbReference type="Pfam" id="PF19302">
    <property type="entry name" value="DUF5915"/>
    <property type="match status" value="1"/>
</dbReference>
<dbReference type="Gene3D" id="3.40.50.620">
    <property type="entry name" value="HUPs"/>
    <property type="match status" value="2"/>
</dbReference>
<dbReference type="GO" id="GO:0002161">
    <property type="term" value="F:aminoacyl-tRNA deacylase activity"/>
    <property type="evidence" value="ECO:0007669"/>
    <property type="project" value="InterPro"/>
</dbReference>
<dbReference type="OrthoDB" id="1706657at2759"/>
<dbReference type="EC" id="6.1.1.5" evidence="2"/>
<dbReference type="CDD" id="cd07961">
    <property type="entry name" value="Anticodon_Ia_Ile_ABEc"/>
    <property type="match status" value="1"/>
</dbReference>
<sequence>MEFKQVSEKVNFAEEEEKILKYWEEIDAFQTSLKKSEGRKPYSFYDGPPFATGLPHYGHILAGTIKDIVTRYAHQTGHHVTRRFGWDTHGLPVEYEVDKMLGIKSGDDVMKLSGGIAEYNNTCRGIVMRYAKEWESIIWRLGRWIDFKNDYKTLDTSFMESVWWVFKQLFDKNLVYRGFKVMPFSTGCSTPLSNFEANLNYKDVTEPSIVVTFPLLKEPDVKLLAWTTTPWTLPSNLAVCVNPEFTYVQVLDLKSQQKFILLEKRINSVYPKKGEKQYQVLKKMTGKELEGLEYEPLFDYFINLREKGAFRVLCDSYVDEESGTGIVHMAPGFGEDDYRVCLANKIVEKDGEVVCPVNSTGNFTEEVSDFQGRYVKDCDKDITRLLKEKKRLINQEVTKHSYPFCWRSNTPLIYKAVPSWFVHVESIKEKLLVNNLQSRWVPKAIQEGRFHNWLKDAKDWSISRSRFWGTPLPIWTSENYDEIVVVGSVKELEDLTGAKDVTDLHRDKIDDLTIESKLHPGEKLHRVSEVFDCWFESGSMPYGQLHYPFENKEVFEKTFPADFCAEGLDQTRGWFYTLLVLSTALFDKPPFKNLIVNGLVLDKTKKKMSKRDKNYPDPLKVVNKYGADALRLYLINSPVVHADPLVFQEVGVHNVNRNVFLPWYNAYRFFVQQSLVYSTKTKTNFKPDRDFAMKSTNFMDQWILSSTLTLLKFFKNEMSEYRLYTVIPKLVKFIDQLTNWYVRFNRMRLKGKEGEEQQLYSLTTLFEVLLVLCKTMAPFTPFFTEFVYQNLSKCLPDNQKEDSVHFEMIPEIWSEKTDEDIERIVSRMQEVIILGRKSRERKNLSLKLPLSELILIHHSEDYLKDLKRMESYIKEELNVRSIRYETKEKDWVTYALRPDGKALGEKLGKKFGDVSQEAKKLNESQIYSLLDTGKITLAGFTIERNEFKIIRQFVGDKNLYAGDSGDEATISLDITLNDDLLQEYFARQIISKVQKLRKNAKLLVSDVVDVFYQVENDGDGKSLKSPCLNTVINSPVYSLDFKKAFNSVLIPLEKLPKEKLDSRIIFEESQIGDSTLKLSFYPAGTFELSNETKQN</sequence>
<keyword evidence="6 10" id="KW-0648">Protein biosynthesis</keyword>
<dbReference type="GO" id="GO:0004822">
    <property type="term" value="F:isoleucine-tRNA ligase activity"/>
    <property type="evidence" value="ECO:0007669"/>
    <property type="project" value="UniProtKB-EC"/>
</dbReference>
<comment type="similarity">
    <text evidence="1 10">Belongs to the class-I aminoacyl-tRNA synthetase family.</text>
</comment>
<evidence type="ECO:0000313" key="14">
    <source>
        <dbReference type="Proteomes" id="UP001149090"/>
    </source>
</evidence>
<dbReference type="InterPro" id="IPR009080">
    <property type="entry name" value="tRNAsynth_Ia_anticodon-bd"/>
</dbReference>
<dbReference type="InterPro" id="IPR014729">
    <property type="entry name" value="Rossmann-like_a/b/a_fold"/>
</dbReference>
<dbReference type="InterPro" id="IPR023586">
    <property type="entry name" value="Ile-tRNA-ligase_type2"/>
</dbReference>
<comment type="catalytic activity">
    <reaction evidence="9">
        <text>tRNA(Ile) + L-isoleucine + ATP = L-isoleucyl-tRNA(Ile) + AMP + diphosphate</text>
        <dbReference type="Rhea" id="RHEA:11060"/>
        <dbReference type="Rhea" id="RHEA-COMP:9666"/>
        <dbReference type="Rhea" id="RHEA-COMP:9695"/>
        <dbReference type="ChEBI" id="CHEBI:30616"/>
        <dbReference type="ChEBI" id="CHEBI:33019"/>
        <dbReference type="ChEBI" id="CHEBI:58045"/>
        <dbReference type="ChEBI" id="CHEBI:78442"/>
        <dbReference type="ChEBI" id="CHEBI:78528"/>
        <dbReference type="ChEBI" id="CHEBI:456215"/>
        <dbReference type="EC" id="6.1.1.5"/>
    </reaction>
</comment>
<name>A0A9Q0LUY8_ANAIG</name>
<dbReference type="InterPro" id="IPR009008">
    <property type="entry name" value="Val/Leu/Ile-tRNA-synth_edit"/>
</dbReference>
<dbReference type="Gene3D" id="1.10.730.10">
    <property type="entry name" value="Isoleucyl-tRNA Synthetase, Domain 1"/>
    <property type="match status" value="1"/>
</dbReference>
<gene>
    <name evidence="13" type="ORF">M0811_14575</name>
</gene>
<evidence type="ECO:0000256" key="7">
    <source>
        <dbReference type="ARBA" id="ARBA00023146"/>
    </source>
</evidence>
<dbReference type="InterPro" id="IPR013155">
    <property type="entry name" value="M/V/L/I-tRNA-synth_anticd-bd"/>
</dbReference>
<keyword evidence="5 10" id="KW-0067">ATP-binding</keyword>
<dbReference type="FunFam" id="1.10.730.10:FF:000004">
    <property type="entry name" value="Isoleucyl-tRNA synthetase, cytoplasmic"/>
    <property type="match status" value="1"/>
</dbReference>
<dbReference type="PANTHER" id="PTHR42780:SF1">
    <property type="entry name" value="ISOLEUCINE--TRNA LIGASE, CYTOPLASMIC"/>
    <property type="match status" value="1"/>
</dbReference>
<evidence type="ECO:0000256" key="3">
    <source>
        <dbReference type="ARBA" id="ARBA00022598"/>
    </source>
</evidence>
<dbReference type="FunFam" id="3.40.50.620:FF:000133">
    <property type="entry name" value="Isoleucyl-tRNA synthetase, cytoplasmic"/>
    <property type="match status" value="1"/>
</dbReference>
<dbReference type="GO" id="GO:0006428">
    <property type="term" value="P:isoleucyl-tRNA aminoacylation"/>
    <property type="evidence" value="ECO:0007669"/>
    <property type="project" value="InterPro"/>
</dbReference>
<dbReference type="AlphaFoldDB" id="A0A9Q0LUY8"/>
<evidence type="ECO:0000256" key="10">
    <source>
        <dbReference type="RuleBase" id="RU363035"/>
    </source>
</evidence>
<reference evidence="13" key="1">
    <citation type="submission" date="2022-10" db="EMBL/GenBank/DDBJ databases">
        <title>Novel sulphate-reducing endosymbionts in the free-living metamonad Anaeramoeba.</title>
        <authorList>
            <person name="Jerlstrom-Hultqvist J."/>
            <person name="Cepicka I."/>
            <person name="Gallot-Lavallee L."/>
            <person name="Salas-Leiva D."/>
            <person name="Curtis B.A."/>
            <person name="Zahonova K."/>
            <person name="Pipaliya S."/>
            <person name="Dacks J."/>
            <person name="Roger A.J."/>
        </authorList>
    </citation>
    <scope>NUCLEOTIDE SEQUENCE</scope>
    <source>
        <strain evidence="13">BMAN</strain>
    </source>
</reference>
<dbReference type="InterPro" id="IPR033709">
    <property type="entry name" value="Anticodon_Ile_ABEc"/>
</dbReference>
<dbReference type="PRINTS" id="PR00984">
    <property type="entry name" value="TRNASYNTHILE"/>
</dbReference>
<dbReference type="SUPFAM" id="SSF50677">
    <property type="entry name" value="ValRS/IleRS/LeuRS editing domain"/>
    <property type="match status" value="1"/>
</dbReference>
<dbReference type="EMBL" id="JAPDFW010000036">
    <property type="protein sequence ID" value="KAJ5079141.1"/>
    <property type="molecule type" value="Genomic_DNA"/>
</dbReference>